<proteinExistence type="predicted"/>
<accession>X0ZQ05</accession>
<sequence length="88" mass="10684">MKPSDFCKKHPWTSVMKNAEHEVIAANVMVILKRTQDIFRPLKWDEYKQERLKDNNFSDRERLYFNNVIGYFKSEDTARLFSPEWKNI</sequence>
<dbReference type="EMBL" id="BART01006251">
    <property type="protein sequence ID" value="GAG60152.1"/>
    <property type="molecule type" value="Genomic_DNA"/>
</dbReference>
<gene>
    <name evidence="1" type="ORF">S01H4_14246</name>
</gene>
<dbReference type="AlphaFoldDB" id="X0ZQ05"/>
<comment type="caution">
    <text evidence="1">The sequence shown here is derived from an EMBL/GenBank/DDBJ whole genome shotgun (WGS) entry which is preliminary data.</text>
</comment>
<reference evidence="1" key="1">
    <citation type="journal article" date="2014" name="Front. Microbiol.">
        <title>High frequency of phylogenetically diverse reductive dehalogenase-homologous genes in deep subseafloor sedimentary metagenomes.</title>
        <authorList>
            <person name="Kawai M."/>
            <person name="Futagami T."/>
            <person name="Toyoda A."/>
            <person name="Takaki Y."/>
            <person name="Nishi S."/>
            <person name="Hori S."/>
            <person name="Arai W."/>
            <person name="Tsubouchi T."/>
            <person name="Morono Y."/>
            <person name="Uchiyama I."/>
            <person name="Ito T."/>
            <person name="Fujiyama A."/>
            <person name="Inagaki F."/>
            <person name="Takami H."/>
        </authorList>
    </citation>
    <scope>NUCLEOTIDE SEQUENCE</scope>
    <source>
        <strain evidence="1">Expedition CK06-06</strain>
    </source>
</reference>
<name>X0ZQ05_9ZZZZ</name>
<evidence type="ECO:0000313" key="1">
    <source>
        <dbReference type="EMBL" id="GAG60152.1"/>
    </source>
</evidence>
<protein>
    <submittedName>
        <fullName evidence="1">Uncharacterized protein</fullName>
    </submittedName>
</protein>
<organism evidence="1">
    <name type="scientific">marine sediment metagenome</name>
    <dbReference type="NCBI Taxonomy" id="412755"/>
    <lineage>
        <taxon>unclassified sequences</taxon>
        <taxon>metagenomes</taxon>
        <taxon>ecological metagenomes</taxon>
    </lineage>
</organism>